<comment type="caution">
    <text evidence="2">The sequence shown here is derived from an EMBL/GenBank/DDBJ whole genome shotgun (WGS) entry which is preliminary data.</text>
</comment>
<gene>
    <name evidence="2" type="ORF">ANN_24355</name>
</gene>
<accession>A0ABQ8S2U6</accession>
<dbReference type="EMBL" id="JAJSOF020000037">
    <property type="protein sequence ID" value="KAJ4428336.1"/>
    <property type="molecule type" value="Genomic_DNA"/>
</dbReference>
<feature type="domain" description="Reverse transcriptase" evidence="1">
    <location>
        <begin position="102"/>
        <end position="181"/>
    </location>
</feature>
<evidence type="ECO:0000313" key="2">
    <source>
        <dbReference type="EMBL" id="KAJ4428336.1"/>
    </source>
</evidence>
<sequence>MELQMCISDTSAHRIGHPVSGMELQMCISDTSAHRIGHPVSGMELQMCISDTSAHRIGHPVSGMELQMCISDTSAHRIRHPVSGMKLRKVQDNREDLELNGLHQLLVYTDDVNMLGENPQTIRENAEILLEASKAIGLEVNLEKTKYMIMSRDENIVRNGNIIIGNLSFEEVEKFKYLGATCFPFYNSNTNTTLHAVVIQTRKEAEIKPEKIERLLSSLNQTTETSENRNCQSSENRSEPILGYSIITYGSGGENVTHEHIVAPNGSCAFYLPQPPPSHLLESNSVPFVFVSDLRVAYRRNVSLEYISRLTDKYLRDQLRLAVSDIIPDFETLAQRHSEDS</sequence>
<proteinExistence type="predicted"/>
<dbReference type="InterPro" id="IPR000477">
    <property type="entry name" value="RT_dom"/>
</dbReference>
<keyword evidence="3" id="KW-1185">Reference proteome</keyword>
<organism evidence="2 3">
    <name type="scientific">Periplaneta americana</name>
    <name type="common">American cockroach</name>
    <name type="synonym">Blatta americana</name>
    <dbReference type="NCBI Taxonomy" id="6978"/>
    <lineage>
        <taxon>Eukaryota</taxon>
        <taxon>Metazoa</taxon>
        <taxon>Ecdysozoa</taxon>
        <taxon>Arthropoda</taxon>
        <taxon>Hexapoda</taxon>
        <taxon>Insecta</taxon>
        <taxon>Pterygota</taxon>
        <taxon>Neoptera</taxon>
        <taxon>Polyneoptera</taxon>
        <taxon>Dictyoptera</taxon>
        <taxon>Blattodea</taxon>
        <taxon>Blattoidea</taxon>
        <taxon>Blattidae</taxon>
        <taxon>Blattinae</taxon>
        <taxon>Periplaneta</taxon>
    </lineage>
</organism>
<protein>
    <recommendedName>
        <fullName evidence="1">Reverse transcriptase domain-containing protein</fullName>
    </recommendedName>
</protein>
<name>A0ABQ8S2U6_PERAM</name>
<reference evidence="2 3" key="1">
    <citation type="journal article" date="2022" name="Allergy">
        <title>Genome assembly and annotation of Periplaneta americana reveal a comprehensive cockroach allergen profile.</title>
        <authorList>
            <person name="Wang L."/>
            <person name="Xiong Q."/>
            <person name="Saelim N."/>
            <person name="Wang L."/>
            <person name="Nong W."/>
            <person name="Wan A.T."/>
            <person name="Shi M."/>
            <person name="Liu X."/>
            <person name="Cao Q."/>
            <person name="Hui J.H.L."/>
            <person name="Sookrung N."/>
            <person name="Leung T.F."/>
            <person name="Tungtrongchitr A."/>
            <person name="Tsui S.K.W."/>
        </authorList>
    </citation>
    <scope>NUCLEOTIDE SEQUENCE [LARGE SCALE GENOMIC DNA]</scope>
    <source>
        <strain evidence="2">PWHHKU_190912</strain>
    </source>
</reference>
<dbReference type="Pfam" id="PF00078">
    <property type="entry name" value="RVT_1"/>
    <property type="match status" value="1"/>
</dbReference>
<evidence type="ECO:0000313" key="3">
    <source>
        <dbReference type="Proteomes" id="UP001148838"/>
    </source>
</evidence>
<dbReference type="Proteomes" id="UP001148838">
    <property type="component" value="Unassembled WGS sequence"/>
</dbReference>
<evidence type="ECO:0000259" key="1">
    <source>
        <dbReference type="Pfam" id="PF00078"/>
    </source>
</evidence>